<evidence type="ECO:0000256" key="4">
    <source>
        <dbReference type="ARBA" id="ARBA00022759"/>
    </source>
</evidence>
<protein>
    <recommendedName>
        <fullName evidence="12">Peptidase A2 domain-containing protein</fullName>
    </recommendedName>
</protein>
<keyword evidence="10" id="KW-1185">Reference proteome</keyword>
<dbReference type="SUPFAM" id="SSF57756">
    <property type="entry name" value="Retrovirus zinc finger-like domains"/>
    <property type="match status" value="1"/>
</dbReference>
<accession>A0ABM4GQD3</accession>
<evidence type="ECO:0008006" key="12">
    <source>
        <dbReference type="Google" id="ProtNLM"/>
    </source>
</evidence>
<dbReference type="Pfam" id="PF09668">
    <property type="entry name" value="Asp_protease"/>
    <property type="match status" value="1"/>
</dbReference>
<dbReference type="InterPro" id="IPR050951">
    <property type="entry name" value="Retrovirus_Pol_polyprotein"/>
</dbReference>
<evidence type="ECO:0000256" key="3">
    <source>
        <dbReference type="ARBA" id="ARBA00022722"/>
    </source>
</evidence>
<dbReference type="Proteomes" id="UP001652661">
    <property type="component" value="Unplaced"/>
</dbReference>
<organism evidence="10 11">
    <name type="scientific">Drosophila kikkawai</name>
    <name type="common">Fruit fly</name>
    <dbReference type="NCBI Taxonomy" id="30033"/>
    <lineage>
        <taxon>Eukaryota</taxon>
        <taxon>Metazoa</taxon>
        <taxon>Ecdysozoa</taxon>
        <taxon>Arthropoda</taxon>
        <taxon>Hexapoda</taxon>
        <taxon>Insecta</taxon>
        <taxon>Pterygota</taxon>
        <taxon>Neoptera</taxon>
        <taxon>Endopterygota</taxon>
        <taxon>Diptera</taxon>
        <taxon>Brachycera</taxon>
        <taxon>Muscomorpha</taxon>
        <taxon>Ephydroidea</taxon>
        <taxon>Drosophilidae</taxon>
        <taxon>Drosophila</taxon>
        <taxon>Sophophora</taxon>
    </lineage>
</organism>
<dbReference type="Gene3D" id="2.40.70.10">
    <property type="entry name" value="Acid Proteases"/>
    <property type="match status" value="1"/>
</dbReference>
<name>A0ABM4GQD3_DROKI</name>
<evidence type="ECO:0000256" key="2">
    <source>
        <dbReference type="ARBA" id="ARBA00022695"/>
    </source>
</evidence>
<dbReference type="Gene3D" id="4.10.60.10">
    <property type="entry name" value="Zinc finger, CCHC-type"/>
    <property type="match status" value="1"/>
</dbReference>
<dbReference type="InterPro" id="IPR036875">
    <property type="entry name" value="Znf_CCHC_sf"/>
</dbReference>
<sequence length="501" mass="57106">MDNFGKAGEQENDDEVKSMQNRVGTSGRQNDTGIAVESSSIDENTKTLKDLVQLLAIKFGAEEQNSGCSITAESFAKVIPEFDGESIPVKYWFDNFEQNGAAYGLNIKQMYVQARAKMVNTAKLFLESTFVHQYAEMRMLMETEFSRQYVCSADVHEQLRTRKKRKDESFHVYLLQMKKIASLGNIDVRSVIRYVVDGLSMRSDFRYSLYCCKTYKELQEQYEMYERVGEKPFKPNNERSTPDNRMQREFNHRRNHCFNCGSADHLRKDCKAAVKCLSCKEGHMSRDCPWSAAGVQVLRSAIRMKKVTINDVEVECLVNTGADVSILRNYIFKKIPNVVLVRSASKLRGLGKKITCPVGYFLAEVAVDKEMTPHKFVVVEDEDIEYDALLGFDFISKFEFSMLVDGYRFSSPRGEKACEESNQMSIYNIINTDEEIDVPPQYAKEVAQLIKNYKAVDLVAEVPVKLRIVPDAEIVPFRQALSRLARSMDIQGHTAPFGQSA</sequence>
<evidence type="ECO:0000313" key="11">
    <source>
        <dbReference type="RefSeq" id="XP_070144931.1"/>
    </source>
</evidence>
<feature type="domain" description="Peptidase A2" evidence="9">
    <location>
        <begin position="314"/>
        <end position="351"/>
    </location>
</feature>
<evidence type="ECO:0000313" key="10">
    <source>
        <dbReference type="Proteomes" id="UP001652661"/>
    </source>
</evidence>
<keyword evidence="2" id="KW-0548">Nucleotidyltransferase</keyword>
<dbReference type="SUPFAM" id="SSF50630">
    <property type="entry name" value="Acid proteases"/>
    <property type="match status" value="1"/>
</dbReference>
<keyword evidence="6" id="KW-0862">Zinc</keyword>
<dbReference type="Pfam" id="PF00098">
    <property type="entry name" value="zf-CCHC"/>
    <property type="match status" value="1"/>
</dbReference>
<keyword evidence="4" id="KW-0255">Endonuclease</keyword>
<dbReference type="SMART" id="SM00343">
    <property type="entry name" value="ZnF_C2HC"/>
    <property type="match status" value="2"/>
</dbReference>
<dbReference type="PANTHER" id="PTHR37984:SF5">
    <property type="entry name" value="PROTEIN NYNRIN-LIKE"/>
    <property type="match status" value="1"/>
</dbReference>
<evidence type="ECO:0000256" key="6">
    <source>
        <dbReference type="PROSITE-ProRule" id="PRU00047"/>
    </source>
</evidence>
<evidence type="ECO:0000256" key="1">
    <source>
        <dbReference type="ARBA" id="ARBA00022679"/>
    </source>
</evidence>
<dbReference type="InterPro" id="IPR001995">
    <property type="entry name" value="Peptidase_A2_cat"/>
</dbReference>
<dbReference type="InterPro" id="IPR021109">
    <property type="entry name" value="Peptidase_aspartic_dom_sf"/>
</dbReference>
<evidence type="ECO:0000256" key="5">
    <source>
        <dbReference type="ARBA" id="ARBA00022801"/>
    </source>
</evidence>
<reference evidence="11" key="1">
    <citation type="submission" date="2025-08" db="UniProtKB">
        <authorList>
            <consortium name="RefSeq"/>
        </authorList>
    </citation>
    <scope>IDENTIFICATION</scope>
    <source>
        <strain evidence="11">14028-0561.14</strain>
        <tissue evidence="11">Whole fly</tissue>
    </source>
</reference>
<dbReference type="InterPro" id="IPR001878">
    <property type="entry name" value="Znf_CCHC"/>
</dbReference>
<dbReference type="InterPro" id="IPR019103">
    <property type="entry name" value="Peptidase_aspartic_DDI1-type"/>
</dbReference>
<keyword evidence="3" id="KW-0540">Nuclease</keyword>
<keyword evidence="1" id="KW-0808">Transferase</keyword>
<feature type="region of interest" description="Disordered" evidence="7">
    <location>
        <begin position="1"/>
        <end position="39"/>
    </location>
</feature>
<evidence type="ECO:0000259" key="9">
    <source>
        <dbReference type="PROSITE" id="PS50175"/>
    </source>
</evidence>
<proteinExistence type="predicted"/>
<keyword evidence="6" id="KW-0479">Metal-binding</keyword>
<keyword evidence="6" id="KW-0863">Zinc-finger</keyword>
<feature type="compositionally biased region" description="Polar residues" evidence="7">
    <location>
        <begin position="18"/>
        <end position="39"/>
    </location>
</feature>
<gene>
    <name evidence="11" type="primary">LOC138929394</name>
</gene>
<evidence type="ECO:0000256" key="7">
    <source>
        <dbReference type="SAM" id="MobiDB-lite"/>
    </source>
</evidence>
<dbReference type="GeneID" id="138929394"/>
<dbReference type="PANTHER" id="PTHR37984">
    <property type="entry name" value="PROTEIN CBG26694"/>
    <property type="match status" value="1"/>
</dbReference>
<feature type="domain" description="CCHC-type" evidence="8">
    <location>
        <begin position="257"/>
        <end position="271"/>
    </location>
</feature>
<dbReference type="PROSITE" id="PS50158">
    <property type="entry name" value="ZF_CCHC"/>
    <property type="match status" value="1"/>
</dbReference>
<evidence type="ECO:0000259" key="8">
    <source>
        <dbReference type="PROSITE" id="PS50158"/>
    </source>
</evidence>
<keyword evidence="5" id="KW-0378">Hydrolase</keyword>
<dbReference type="PROSITE" id="PS50175">
    <property type="entry name" value="ASP_PROT_RETROV"/>
    <property type="match status" value="1"/>
</dbReference>
<dbReference type="RefSeq" id="XP_070144931.1">
    <property type="nucleotide sequence ID" value="XM_070288830.1"/>
</dbReference>